<evidence type="ECO:0008006" key="4">
    <source>
        <dbReference type="Google" id="ProtNLM"/>
    </source>
</evidence>
<protein>
    <recommendedName>
        <fullName evidence="4">Lycopene cyclase domain-containing protein</fullName>
    </recommendedName>
</protein>
<feature type="transmembrane region" description="Helical" evidence="1">
    <location>
        <begin position="38"/>
        <end position="60"/>
    </location>
</feature>
<feature type="transmembrane region" description="Helical" evidence="1">
    <location>
        <begin position="116"/>
        <end position="140"/>
    </location>
</feature>
<keyword evidence="1" id="KW-0472">Membrane</keyword>
<sequence>MSPEHLRVILVVYMSALLPLVILPWLRSRNKVPAWATSVYVGSFLLCAFGWEIWFTYGLVAGDPVDLRRTDVLTQFLPIHINWLLNSLADAGAITLVGLWLMWLTAGKNAQVFQSWHWGAFAVFMLWCLGQNILVEMFLYHDQLAAGKPLSWAPLAPGGPWLNPTLFQFSDRTITFQGQVPWLLAPWLIYAGVIALARKDNSAHDGS</sequence>
<reference evidence="2" key="1">
    <citation type="submission" date="2019-02" db="EMBL/GenBank/DDBJ databases">
        <authorList>
            <person name="Li S.-H."/>
        </authorList>
    </citation>
    <scope>NUCLEOTIDE SEQUENCE</scope>
    <source>
        <strain evidence="2">IMCC11814</strain>
    </source>
</reference>
<accession>A0ABT3T8I8</accession>
<feature type="transmembrane region" description="Helical" evidence="1">
    <location>
        <begin position="80"/>
        <end position="104"/>
    </location>
</feature>
<comment type="caution">
    <text evidence="2">The sequence shown here is derived from an EMBL/GenBank/DDBJ whole genome shotgun (WGS) entry which is preliminary data.</text>
</comment>
<dbReference type="EMBL" id="SHNO01000001">
    <property type="protein sequence ID" value="MCX2978588.1"/>
    <property type="molecule type" value="Genomic_DNA"/>
</dbReference>
<gene>
    <name evidence="2" type="ORF">EYC82_14570</name>
</gene>
<dbReference type="Proteomes" id="UP001143304">
    <property type="component" value="Unassembled WGS sequence"/>
</dbReference>
<evidence type="ECO:0000256" key="1">
    <source>
        <dbReference type="SAM" id="Phobius"/>
    </source>
</evidence>
<evidence type="ECO:0000313" key="3">
    <source>
        <dbReference type="Proteomes" id="UP001143304"/>
    </source>
</evidence>
<keyword evidence="1" id="KW-0812">Transmembrane</keyword>
<keyword evidence="3" id="KW-1185">Reference proteome</keyword>
<feature type="transmembrane region" description="Helical" evidence="1">
    <location>
        <begin position="6"/>
        <end position="26"/>
    </location>
</feature>
<name>A0ABT3T8I8_9GAMM</name>
<feature type="transmembrane region" description="Helical" evidence="1">
    <location>
        <begin position="180"/>
        <end position="197"/>
    </location>
</feature>
<organism evidence="2 3">
    <name type="scientific">Candidatus Marimicrobium litorale</name>
    <dbReference type="NCBI Taxonomy" id="2518991"/>
    <lineage>
        <taxon>Bacteria</taxon>
        <taxon>Pseudomonadati</taxon>
        <taxon>Pseudomonadota</taxon>
        <taxon>Gammaproteobacteria</taxon>
        <taxon>Cellvibrionales</taxon>
        <taxon>Halieaceae</taxon>
        <taxon>Marimicrobium</taxon>
    </lineage>
</organism>
<proteinExistence type="predicted"/>
<evidence type="ECO:0000313" key="2">
    <source>
        <dbReference type="EMBL" id="MCX2978588.1"/>
    </source>
</evidence>
<keyword evidence="1" id="KW-1133">Transmembrane helix</keyword>